<evidence type="ECO:0000256" key="5">
    <source>
        <dbReference type="ARBA" id="ARBA00022989"/>
    </source>
</evidence>
<dbReference type="PANTHER" id="PTHR33406">
    <property type="entry name" value="MEMBRANE PROTEIN MJ1562-RELATED"/>
    <property type="match status" value="1"/>
</dbReference>
<keyword evidence="4 8" id="KW-0812">Transmembrane</keyword>
<evidence type="ECO:0000313" key="10">
    <source>
        <dbReference type="EMBL" id="MBA5244611.1"/>
    </source>
</evidence>
<gene>
    <name evidence="10" type="ORF">H0193_07280</name>
</gene>
<feature type="transmembrane region" description="Helical" evidence="8">
    <location>
        <begin position="290"/>
        <end position="311"/>
    </location>
</feature>
<comment type="caution">
    <text evidence="10">The sequence shown here is derived from an EMBL/GenBank/DDBJ whole genome shotgun (WGS) entry which is preliminary data.</text>
</comment>
<proteinExistence type="inferred from homology"/>
<feature type="transmembrane region" description="Helical" evidence="8">
    <location>
        <begin position="526"/>
        <end position="548"/>
    </location>
</feature>
<evidence type="ECO:0000256" key="1">
    <source>
        <dbReference type="ARBA" id="ARBA00004651"/>
    </source>
</evidence>
<dbReference type="SUPFAM" id="SSF82866">
    <property type="entry name" value="Multidrug efflux transporter AcrB transmembrane domain"/>
    <property type="match status" value="2"/>
</dbReference>
<protein>
    <submittedName>
        <fullName evidence="10">MMPL family transporter</fullName>
    </submittedName>
</protein>
<evidence type="ECO:0000256" key="8">
    <source>
        <dbReference type="SAM" id="Phobius"/>
    </source>
</evidence>
<evidence type="ECO:0000256" key="2">
    <source>
        <dbReference type="ARBA" id="ARBA00010157"/>
    </source>
</evidence>
<feature type="region of interest" description="Disordered" evidence="7">
    <location>
        <begin position="709"/>
        <end position="739"/>
    </location>
</feature>
<dbReference type="Proteomes" id="UP000523682">
    <property type="component" value="Unassembled WGS sequence"/>
</dbReference>
<dbReference type="GO" id="GO:0005886">
    <property type="term" value="C:plasma membrane"/>
    <property type="evidence" value="ECO:0007669"/>
    <property type="project" value="UniProtKB-SubCell"/>
</dbReference>
<evidence type="ECO:0000313" key="11">
    <source>
        <dbReference type="Proteomes" id="UP000523682"/>
    </source>
</evidence>
<evidence type="ECO:0000259" key="9">
    <source>
        <dbReference type="Pfam" id="PF03176"/>
    </source>
</evidence>
<evidence type="ECO:0000256" key="3">
    <source>
        <dbReference type="ARBA" id="ARBA00022475"/>
    </source>
</evidence>
<evidence type="ECO:0000256" key="6">
    <source>
        <dbReference type="ARBA" id="ARBA00023136"/>
    </source>
</evidence>
<reference evidence="10 11" key="1">
    <citation type="submission" date="2020-07" db="EMBL/GenBank/DDBJ databases">
        <title>Draft genome and description of Corynebacterium haemomassiliense strain Marseile-Q3615 sp. nov.</title>
        <authorList>
            <person name="Boxberger M."/>
            <person name="La Scola B."/>
        </authorList>
    </citation>
    <scope>NUCLEOTIDE SEQUENCE [LARGE SCALE GENOMIC DNA]</scope>
    <source>
        <strain evidence="10 11">Marseille-Q3615</strain>
    </source>
</reference>
<feature type="transmembrane region" description="Helical" evidence="8">
    <location>
        <begin position="555"/>
        <end position="577"/>
    </location>
</feature>
<dbReference type="RefSeq" id="WP_181889212.1">
    <property type="nucleotide sequence ID" value="NZ_JACDTZ010000001.1"/>
</dbReference>
<comment type="subcellular location">
    <subcellularLocation>
        <location evidence="1">Cell membrane</location>
        <topology evidence="1">Multi-pass membrane protein</topology>
    </subcellularLocation>
</comment>
<feature type="transmembrane region" description="Helical" evidence="8">
    <location>
        <begin position="240"/>
        <end position="262"/>
    </location>
</feature>
<dbReference type="Pfam" id="PF03176">
    <property type="entry name" value="MMPL"/>
    <property type="match status" value="2"/>
</dbReference>
<feature type="transmembrane region" description="Helical" evidence="8">
    <location>
        <begin position="589"/>
        <end position="609"/>
    </location>
</feature>
<feature type="compositionally biased region" description="Polar residues" evidence="7">
    <location>
        <begin position="711"/>
        <end position="722"/>
    </location>
</feature>
<comment type="similarity">
    <text evidence="2">Belongs to the resistance-nodulation-cell division (RND) (TC 2.A.6) family. MmpL subfamily.</text>
</comment>
<keyword evidence="3" id="KW-1003">Cell membrane</keyword>
<dbReference type="EMBL" id="JACDTZ010000001">
    <property type="protein sequence ID" value="MBA5244611.1"/>
    <property type="molecule type" value="Genomic_DNA"/>
</dbReference>
<feature type="transmembrane region" description="Helical" evidence="8">
    <location>
        <begin position="659"/>
        <end position="681"/>
    </location>
</feature>
<feature type="transmembrane region" description="Helical" evidence="8">
    <location>
        <begin position="15"/>
        <end position="32"/>
    </location>
</feature>
<dbReference type="Gene3D" id="1.20.1640.10">
    <property type="entry name" value="Multidrug efflux transporter AcrB transmembrane domain"/>
    <property type="match status" value="2"/>
</dbReference>
<organism evidence="10 11">
    <name type="scientific">Corynebacterium haemomassiliense</name>
    <dbReference type="NCBI Taxonomy" id="2754726"/>
    <lineage>
        <taxon>Bacteria</taxon>
        <taxon>Bacillati</taxon>
        <taxon>Actinomycetota</taxon>
        <taxon>Actinomycetes</taxon>
        <taxon>Mycobacteriales</taxon>
        <taxon>Corynebacteriaceae</taxon>
        <taxon>Corynebacterium</taxon>
    </lineage>
</organism>
<accession>A0A7W2I411</accession>
<feature type="transmembrane region" description="Helical" evidence="8">
    <location>
        <begin position="192"/>
        <end position="220"/>
    </location>
</feature>
<evidence type="ECO:0000256" key="4">
    <source>
        <dbReference type="ARBA" id="ARBA00022692"/>
    </source>
</evidence>
<keyword evidence="6 8" id="KW-0472">Membrane</keyword>
<evidence type="ECO:0000256" key="7">
    <source>
        <dbReference type="SAM" id="MobiDB-lite"/>
    </source>
</evidence>
<dbReference type="InterPro" id="IPR050545">
    <property type="entry name" value="Mycobact_MmpL"/>
</dbReference>
<feature type="transmembrane region" description="Helical" evidence="8">
    <location>
        <begin position="378"/>
        <end position="402"/>
    </location>
</feature>
<feature type="transmembrane region" description="Helical" evidence="8">
    <location>
        <begin position="317"/>
        <end position="342"/>
    </location>
</feature>
<dbReference type="InterPro" id="IPR004869">
    <property type="entry name" value="MMPL_dom"/>
</dbReference>
<keyword evidence="5 8" id="KW-1133">Transmembrane helix</keyword>
<feature type="transmembrane region" description="Helical" evidence="8">
    <location>
        <begin position="630"/>
        <end position="653"/>
    </location>
</feature>
<name>A0A7W2I411_9CORY</name>
<feature type="domain" description="Membrane transport protein MMPL" evidence="9">
    <location>
        <begin position="485"/>
        <end position="697"/>
    </location>
</feature>
<sequence>MFYKWGRFAFRHRRIIPLVVIVLILAMQVLFGSKLGERLSQEGWEDPGADSTTAAAIEQETFGRDNSGDVILLVSTPDDAATPVSIDDPMLVDTMNTQISSLRNQFPNEIDHITSYFERPNPQLVNDDHTKAFAVIGLKGDGEQTLKDFRTIKPALEAMESPYGTVQVAGATAVADALDTGMANDIARAEKVGLVFVAVILLFVFGGVVAAAMPLIVGILSIIGSLSLLSVLAQYQQVNIFSQSIITLLGLGLAIDYGLFMVSRFREELDRGADVEEAVAVTTNTAGKTVFFSALMVGVALSGLLMFPQAFLKSVAYGAMSAVLLAAVISVAVLPALFGMLGPKIDMWSVRKASRRARRLQDTVWYKIPAWAMRHAKAVVVGCAALLLLLTVPIVGITFGGINETYLPPNQATRQAQDEFNEEFPAFRTDPVKLVVTGADNQQLVDIVMQTRQVEGLAAPLKPAHATQDGTTVLSAPLADRAGGADVVKQLRNIDTPEGVETYVAGTPAMETESIEALLKRLPWMALYMVIATFLLMALVFGSVILPAKAVIMNVLGIGATLGFLTAVFVDGLGAGALNFTPGPLMSPILVLIISILYGLSTDYEVFLVSRMVEARQDGESTDEAIKRGTAHTGGIITAAALIMIVVAAAFALSEIVMMKYIAYGMIFSLALDATLIRLLFVPAVMHLLREDSWWAPRWVKRLAGAFGEGSSLSTPPRTETPISDMVPDTQPGRAGVSVSEDASLVPFTQLMRDLEERRARQALEQLKKKELER</sequence>
<dbReference type="PANTHER" id="PTHR33406:SF11">
    <property type="entry name" value="MEMBRANE PROTEIN SCO6666-RELATED"/>
    <property type="match status" value="1"/>
</dbReference>
<feature type="domain" description="Membrane transport protein MMPL" evidence="9">
    <location>
        <begin position="46"/>
        <end position="367"/>
    </location>
</feature>
<keyword evidence="11" id="KW-1185">Reference proteome</keyword>
<dbReference type="AlphaFoldDB" id="A0A7W2I411"/>